<dbReference type="STRING" id="590646.G3B4S3"/>
<dbReference type="AlphaFoldDB" id="G3B4S3"/>
<dbReference type="OrthoDB" id="249612at2759"/>
<feature type="region of interest" description="Disordered" evidence="1">
    <location>
        <begin position="17"/>
        <end position="43"/>
    </location>
</feature>
<sequence length="133" mass="15610">MEDNKYIPKFIKQTPWYKEGQSEEVKDHSYSKHGDGFSKDSYDAKRDKWEGYQVDYTKKENSTGLNVNGDDEGDDTDYELELTELGLSRKDIKDNNKQDKHEKLMRSRDDVPSYIKSIKTVQNDNEWEASNKS</sequence>
<dbReference type="EMBL" id="GL996521">
    <property type="protein sequence ID" value="EGV63859.1"/>
    <property type="molecule type" value="Genomic_DNA"/>
</dbReference>
<feature type="region of interest" description="Disordered" evidence="1">
    <location>
        <begin position="87"/>
        <end position="111"/>
    </location>
</feature>
<protein>
    <recommendedName>
        <fullName evidence="4">Pre-mRNA-splicing factor SLU7</fullName>
    </recommendedName>
</protein>
<evidence type="ECO:0008006" key="4">
    <source>
        <dbReference type="Google" id="ProtNLM"/>
    </source>
</evidence>
<reference evidence="2 3" key="1">
    <citation type="journal article" date="2011" name="Proc. Natl. Acad. Sci. U.S.A.">
        <title>Comparative genomics of xylose-fermenting fungi for enhanced biofuel production.</title>
        <authorList>
            <person name="Wohlbach D.J."/>
            <person name="Kuo A."/>
            <person name="Sato T.K."/>
            <person name="Potts K.M."/>
            <person name="Salamov A.A."/>
            <person name="LaButti K.M."/>
            <person name="Sun H."/>
            <person name="Clum A."/>
            <person name="Pangilinan J.L."/>
            <person name="Lindquist E.A."/>
            <person name="Lucas S."/>
            <person name="Lapidus A."/>
            <person name="Jin M."/>
            <person name="Gunawan C."/>
            <person name="Balan V."/>
            <person name="Dale B.E."/>
            <person name="Jeffries T.W."/>
            <person name="Zinkel R."/>
            <person name="Barry K.W."/>
            <person name="Grigoriev I.V."/>
            <person name="Gasch A.P."/>
        </authorList>
    </citation>
    <scope>NUCLEOTIDE SEQUENCE [LARGE SCALE GENOMIC DNA]</scope>
    <source>
        <strain evidence="3">ATCC 10573 / BCRC 21748 / CBS 615 / JCM 9827 / NBRC 10315 / NRRL Y-1498 / VKM Y-70</strain>
    </source>
</reference>
<dbReference type="GeneID" id="18250281"/>
<gene>
    <name evidence="2" type="ORF">CANTEDRAFT_93364</name>
</gene>
<feature type="compositionally biased region" description="Basic and acidic residues" evidence="1">
    <location>
        <begin position="20"/>
        <end position="43"/>
    </location>
</feature>
<evidence type="ECO:0000313" key="2">
    <source>
        <dbReference type="EMBL" id="EGV63859.1"/>
    </source>
</evidence>
<organism evidence="3">
    <name type="scientific">Candida tenuis (strain ATCC 10573 / BCRC 21748 / CBS 615 / JCM 9827 / NBRC 10315 / NRRL Y-1498 / VKM Y-70)</name>
    <name type="common">Yeast</name>
    <name type="synonym">Yamadazyma tenuis</name>
    <dbReference type="NCBI Taxonomy" id="590646"/>
    <lineage>
        <taxon>Eukaryota</taxon>
        <taxon>Fungi</taxon>
        <taxon>Dikarya</taxon>
        <taxon>Ascomycota</taxon>
        <taxon>Saccharomycotina</taxon>
        <taxon>Pichiomycetes</taxon>
        <taxon>Debaryomycetaceae</taxon>
        <taxon>Yamadazyma</taxon>
    </lineage>
</organism>
<dbReference type="KEGG" id="cten:18250281"/>
<keyword evidence="3" id="KW-1185">Reference proteome</keyword>
<evidence type="ECO:0000256" key="1">
    <source>
        <dbReference type="SAM" id="MobiDB-lite"/>
    </source>
</evidence>
<proteinExistence type="predicted"/>
<dbReference type="HOGENOM" id="CLU_1906480_0_0_1"/>
<accession>G3B4S3</accession>
<dbReference type="eggNOG" id="KOG2560">
    <property type="taxonomic scope" value="Eukaryota"/>
</dbReference>
<name>G3B4S3_CANTC</name>
<evidence type="ECO:0000313" key="3">
    <source>
        <dbReference type="Proteomes" id="UP000000707"/>
    </source>
</evidence>
<dbReference type="Proteomes" id="UP000000707">
    <property type="component" value="Unassembled WGS sequence"/>
</dbReference>